<feature type="transmembrane region" description="Helical" evidence="4">
    <location>
        <begin position="6"/>
        <end position="29"/>
    </location>
</feature>
<dbReference type="AlphaFoldDB" id="A0A1F6NJ08"/>
<dbReference type="SUPFAM" id="SSF53244">
    <property type="entry name" value="MurD-like peptide ligases, peptide-binding domain"/>
    <property type="match status" value="1"/>
</dbReference>
<dbReference type="Gene3D" id="3.90.190.20">
    <property type="entry name" value="Mur ligase, C-terminal domain"/>
    <property type="match status" value="1"/>
</dbReference>
<comment type="caution">
    <text evidence="7">The sequence shown here is derived from an EMBL/GenBank/DDBJ whole genome shotgun (WGS) entry which is preliminary data.</text>
</comment>
<keyword evidence="4" id="KW-1133">Transmembrane helix</keyword>
<dbReference type="Gene3D" id="3.40.1190.10">
    <property type="entry name" value="Mur-like, catalytic domain"/>
    <property type="match status" value="1"/>
</dbReference>
<dbReference type="Pfam" id="PF02875">
    <property type="entry name" value="Mur_ligase_C"/>
    <property type="match status" value="1"/>
</dbReference>
<keyword evidence="4" id="KW-0472">Membrane</keyword>
<dbReference type="PANTHER" id="PTHR43024:SF1">
    <property type="entry name" value="UDP-N-ACETYLMURAMOYL-TRIPEPTIDE--D-ALANYL-D-ALANINE LIGASE"/>
    <property type="match status" value="1"/>
</dbReference>
<keyword evidence="3" id="KW-0067">ATP-binding</keyword>
<protein>
    <recommendedName>
        <fullName evidence="9">Mur ligase central domain-containing protein</fullName>
    </recommendedName>
</protein>
<dbReference type="Proteomes" id="UP000176300">
    <property type="component" value="Unassembled WGS sequence"/>
</dbReference>
<evidence type="ECO:0000256" key="1">
    <source>
        <dbReference type="ARBA" id="ARBA00022598"/>
    </source>
</evidence>
<dbReference type="InterPro" id="IPR036615">
    <property type="entry name" value="Mur_ligase_C_dom_sf"/>
</dbReference>
<evidence type="ECO:0000313" key="8">
    <source>
        <dbReference type="Proteomes" id="UP000176300"/>
    </source>
</evidence>
<feature type="domain" description="Mur ligase central" evidence="6">
    <location>
        <begin position="182"/>
        <end position="367"/>
    </location>
</feature>
<evidence type="ECO:0000256" key="2">
    <source>
        <dbReference type="ARBA" id="ARBA00022741"/>
    </source>
</evidence>
<feature type="domain" description="Mur ligase C-terminal" evidence="5">
    <location>
        <begin position="402"/>
        <end position="510"/>
    </location>
</feature>
<evidence type="ECO:0000256" key="4">
    <source>
        <dbReference type="SAM" id="Phobius"/>
    </source>
</evidence>
<dbReference type="STRING" id="1798697.A2373_01900"/>
<dbReference type="EMBL" id="MFQS01000009">
    <property type="protein sequence ID" value="OGH83852.1"/>
    <property type="molecule type" value="Genomic_DNA"/>
</dbReference>
<evidence type="ECO:0000256" key="3">
    <source>
        <dbReference type="ARBA" id="ARBA00022840"/>
    </source>
</evidence>
<feature type="transmembrane region" description="Helical" evidence="4">
    <location>
        <begin position="106"/>
        <end position="127"/>
    </location>
</feature>
<organism evidence="7 8">
    <name type="scientific">Candidatus Magasanikbacteria bacterium RIFOXYB1_FULL_40_15</name>
    <dbReference type="NCBI Taxonomy" id="1798697"/>
    <lineage>
        <taxon>Bacteria</taxon>
        <taxon>Candidatus Magasanikiibacteriota</taxon>
    </lineage>
</organism>
<evidence type="ECO:0008006" key="9">
    <source>
        <dbReference type="Google" id="ProtNLM"/>
    </source>
</evidence>
<dbReference type="InterPro" id="IPR036565">
    <property type="entry name" value="Mur-like_cat_sf"/>
</dbReference>
<dbReference type="Pfam" id="PF08245">
    <property type="entry name" value="Mur_ligase_M"/>
    <property type="match status" value="1"/>
</dbReference>
<keyword evidence="2" id="KW-0547">Nucleotide-binding</keyword>
<dbReference type="InterPro" id="IPR051046">
    <property type="entry name" value="MurCDEF_CellWall_CoF430Synth"/>
</dbReference>
<keyword evidence="4" id="KW-0812">Transmembrane</keyword>
<dbReference type="InterPro" id="IPR004101">
    <property type="entry name" value="Mur_ligase_C"/>
</dbReference>
<feature type="transmembrane region" description="Helical" evidence="4">
    <location>
        <begin position="133"/>
        <end position="154"/>
    </location>
</feature>
<dbReference type="SUPFAM" id="SSF53623">
    <property type="entry name" value="MurD-like peptide ligases, catalytic domain"/>
    <property type="match status" value="1"/>
</dbReference>
<sequence length="527" mass="60130">MFSPINIIIFFLWGVSAFVDYNYFCYLWQLKEYRMDRMRDFMSTQKGKDFWRNYIMLWRSLFACFLFLWPINSVVIVKYFVIIIFGFELIRNLIQLVRRKLRHPVFTKKSTLIIMAAMLAEGLLFVYSRDWPMIFLLMSVRFFVITMTVLLLYLPTNLIKKWFIKKATKKLAGYNELTVIGITGSYGKSTVKSFLSNILSGKFRVIKTPKNINTEIGVAKFILSNNFRNKDIFVVEMGAYRVGEIKLICDMVKPKIGILTAITEQHVSLFGSIKMTQQAKYELLRSLPENGLAVVNSDNKYCREFLDELKCKKATFGVEEVYQPDFLIKKVDNSPGGIIFAGSMYGKDVNTVAPVVGMHNAKNIAPCYLTADFLGMPIEESINQSKKLLLPDNVLSVIKYGEAIVLDDSYNSNYDGFCAGLDVLSDYLDKKRIVVTRGIPELGNSSHEIHIKIGGEIAYIADELIIIDKDNAAALIEGAGSKFNMNIKFIEQPKELLELIKSYKNTSSVILLENRVPDSVMKEINSI</sequence>
<dbReference type="GO" id="GO:0016881">
    <property type="term" value="F:acid-amino acid ligase activity"/>
    <property type="evidence" value="ECO:0007669"/>
    <property type="project" value="InterPro"/>
</dbReference>
<gene>
    <name evidence="7" type="ORF">A2373_01900</name>
</gene>
<keyword evidence="1" id="KW-0436">Ligase</keyword>
<dbReference type="PANTHER" id="PTHR43024">
    <property type="entry name" value="UDP-N-ACETYLMURAMOYL-TRIPEPTIDE--D-ALANYL-D-ALANINE LIGASE"/>
    <property type="match status" value="1"/>
</dbReference>
<dbReference type="InterPro" id="IPR013221">
    <property type="entry name" value="Mur_ligase_cen"/>
</dbReference>
<evidence type="ECO:0000259" key="6">
    <source>
        <dbReference type="Pfam" id="PF08245"/>
    </source>
</evidence>
<proteinExistence type="predicted"/>
<name>A0A1F6NJ08_9BACT</name>
<reference evidence="7 8" key="1">
    <citation type="journal article" date="2016" name="Nat. Commun.">
        <title>Thousands of microbial genomes shed light on interconnected biogeochemical processes in an aquifer system.</title>
        <authorList>
            <person name="Anantharaman K."/>
            <person name="Brown C.T."/>
            <person name="Hug L.A."/>
            <person name="Sharon I."/>
            <person name="Castelle C.J."/>
            <person name="Probst A.J."/>
            <person name="Thomas B.C."/>
            <person name="Singh A."/>
            <person name="Wilkins M.J."/>
            <person name="Karaoz U."/>
            <person name="Brodie E.L."/>
            <person name="Williams K.H."/>
            <person name="Hubbard S.S."/>
            <person name="Banfield J.F."/>
        </authorList>
    </citation>
    <scope>NUCLEOTIDE SEQUENCE [LARGE SCALE GENOMIC DNA]</scope>
</reference>
<accession>A0A1F6NJ08</accession>
<evidence type="ECO:0000259" key="5">
    <source>
        <dbReference type="Pfam" id="PF02875"/>
    </source>
</evidence>
<evidence type="ECO:0000313" key="7">
    <source>
        <dbReference type="EMBL" id="OGH83852.1"/>
    </source>
</evidence>
<dbReference type="GO" id="GO:0005524">
    <property type="term" value="F:ATP binding"/>
    <property type="evidence" value="ECO:0007669"/>
    <property type="project" value="UniProtKB-KW"/>
</dbReference>